<evidence type="ECO:0000313" key="2">
    <source>
        <dbReference type="EMBL" id="JAG91962.1"/>
    </source>
</evidence>
<feature type="chain" id="PRO_5002212981" evidence="1">
    <location>
        <begin position="29"/>
        <end position="120"/>
    </location>
</feature>
<name>A0A0C9SDC8_AMBAM</name>
<accession>A0A0C9SDC8</accession>
<proteinExistence type="evidence at transcript level"/>
<dbReference type="InterPro" id="IPR053741">
    <property type="entry name" value="Ser_Fungal_Prot_Inhib_sf"/>
</dbReference>
<dbReference type="Gene3D" id="2.10.80.20">
    <property type="match status" value="1"/>
</dbReference>
<keyword evidence="1" id="KW-0732">Signal</keyword>
<organism evidence="2">
    <name type="scientific">Amblyomma americanum</name>
    <name type="common">Lone star tick</name>
    <dbReference type="NCBI Taxonomy" id="6943"/>
    <lineage>
        <taxon>Eukaryota</taxon>
        <taxon>Metazoa</taxon>
        <taxon>Ecdysozoa</taxon>
        <taxon>Arthropoda</taxon>
        <taxon>Chelicerata</taxon>
        <taxon>Arachnida</taxon>
        <taxon>Acari</taxon>
        <taxon>Parasitiformes</taxon>
        <taxon>Ixodida</taxon>
        <taxon>Ixodoidea</taxon>
        <taxon>Ixodidae</taxon>
        <taxon>Amblyomminae</taxon>
        <taxon>Amblyomma</taxon>
    </lineage>
</organism>
<protein>
    <submittedName>
        <fullName evidence="2">Putative secreted protein</fullName>
    </submittedName>
</protein>
<dbReference type="AlphaFoldDB" id="A0A0C9SDC8"/>
<dbReference type="EMBL" id="GBZX01000778">
    <property type="protein sequence ID" value="JAG91962.1"/>
    <property type="molecule type" value="mRNA"/>
</dbReference>
<sequence length="120" mass="13802">MTNSVRNLYMDTTLTLWVALFVLETSHGFVCPRDFCARVRCRHVSARNCRGYLSYDGSVCGCCRVCIRTLGLGQSCWSSAFRGLPRRAVCRRGLICDPRSLVCRYPFTQWLTRTRAFNNF</sequence>
<reference evidence="2" key="1">
    <citation type="journal article" date="2015" name="PLoS ONE">
        <title>An Insight into the Sialome of the Lone Star Tick, Amblyomma americanum, with a Glimpse on Its Time Dependent Gene Expression.</title>
        <authorList>
            <person name="Karim S."/>
            <person name="Ribeiro J.M."/>
        </authorList>
    </citation>
    <scope>NUCLEOTIDE SEQUENCE</scope>
    <source>
        <tissue evidence="2">Salivary gland</tissue>
    </source>
</reference>
<feature type="signal peptide" evidence="1">
    <location>
        <begin position="1"/>
        <end position="28"/>
    </location>
</feature>
<evidence type="ECO:0000256" key="1">
    <source>
        <dbReference type="SAM" id="SignalP"/>
    </source>
</evidence>